<organism evidence="3 4">
    <name type="scientific">Polarella glacialis</name>
    <name type="common">Dinoflagellate</name>
    <dbReference type="NCBI Taxonomy" id="89957"/>
    <lineage>
        <taxon>Eukaryota</taxon>
        <taxon>Sar</taxon>
        <taxon>Alveolata</taxon>
        <taxon>Dinophyceae</taxon>
        <taxon>Suessiales</taxon>
        <taxon>Suessiaceae</taxon>
        <taxon>Polarella</taxon>
    </lineage>
</organism>
<gene>
    <name evidence="3" type="ORF">PGLA2088_LOCUS36041</name>
</gene>
<dbReference type="PROSITE" id="PS51375">
    <property type="entry name" value="PPR"/>
    <property type="match status" value="1"/>
</dbReference>
<dbReference type="PANTHER" id="PTHR47447:SF17">
    <property type="entry name" value="OS12G0638900 PROTEIN"/>
    <property type="match status" value="1"/>
</dbReference>
<dbReference type="EMBL" id="CAJNNW010032018">
    <property type="protein sequence ID" value="CAE8710638.1"/>
    <property type="molecule type" value="Genomic_DNA"/>
</dbReference>
<keyword evidence="1" id="KW-0677">Repeat</keyword>
<reference evidence="3" key="1">
    <citation type="submission" date="2021-02" db="EMBL/GenBank/DDBJ databases">
        <authorList>
            <person name="Dougan E. K."/>
            <person name="Rhodes N."/>
            <person name="Thang M."/>
            <person name="Chan C."/>
        </authorList>
    </citation>
    <scope>NUCLEOTIDE SEQUENCE</scope>
</reference>
<evidence type="ECO:0000313" key="3">
    <source>
        <dbReference type="EMBL" id="CAE8710638.1"/>
    </source>
</evidence>
<sequence>MVESPWTKGLPSKVAANALASSAKQQGFGGSSPSVLLASLVRLAPGGDELAGDIGALLTTEHLGRWRDNPKLATPVLSGLARHRLPDIAVLVLGLMQGSQVELDMYHYSSAITACEKGQKWQRAFDLLAEMKDCGVQRDCVAFSAAVSAAEKQGRWSE</sequence>
<evidence type="ECO:0000313" key="4">
    <source>
        <dbReference type="Proteomes" id="UP000626109"/>
    </source>
</evidence>
<evidence type="ECO:0000256" key="1">
    <source>
        <dbReference type="ARBA" id="ARBA00022737"/>
    </source>
</evidence>
<dbReference type="InterPro" id="IPR011990">
    <property type="entry name" value="TPR-like_helical_dom_sf"/>
</dbReference>
<dbReference type="Proteomes" id="UP000626109">
    <property type="component" value="Unassembled WGS sequence"/>
</dbReference>
<feature type="repeat" description="PPR" evidence="2">
    <location>
        <begin position="104"/>
        <end position="138"/>
    </location>
</feature>
<accession>A0A813KM88</accession>
<name>A0A813KM88_POLGL</name>
<evidence type="ECO:0008006" key="5">
    <source>
        <dbReference type="Google" id="ProtNLM"/>
    </source>
</evidence>
<evidence type="ECO:0000256" key="2">
    <source>
        <dbReference type="PROSITE-ProRule" id="PRU00708"/>
    </source>
</evidence>
<feature type="non-terminal residue" evidence="3">
    <location>
        <position position="1"/>
    </location>
</feature>
<dbReference type="PANTHER" id="PTHR47447">
    <property type="entry name" value="OS03G0856100 PROTEIN"/>
    <property type="match status" value="1"/>
</dbReference>
<dbReference type="InterPro" id="IPR002885">
    <property type="entry name" value="PPR_rpt"/>
</dbReference>
<dbReference type="NCBIfam" id="TIGR00756">
    <property type="entry name" value="PPR"/>
    <property type="match status" value="1"/>
</dbReference>
<protein>
    <recommendedName>
        <fullName evidence="5">Pentatricopeptide repeat-containing protein</fullName>
    </recommendedName>
</protein>
<dbReference type="AlphaFoldDB" id="A0A813KM88"/>
<comment type="caution">
    <text evidence="3">The sequence shown here is derived from an EMBL/GenBank/DDBJ whole genome shotgun (WGS) entry which is preliminary data.</text>
</comment>
<dbReference type="Gene3D" id="1.25.40.10">
    <property type="entry name" value="Tetratricopeptide repeat domain"/>
    <property type="match status" value="1"/>
</dbReference>
<dbReference type="Pfam" id="PF01535">
    <property type="entry name" value="PPR"/>
    <property type="match status" value="1"/>
</dbReference>
<proteinExistence type="predicted"/>